<keyword evidence="8" id="KW-1185">Reference proteome</keyword>
<feature type="domain" description="O-antigen ligase-related" evidence="6">
    <location>
        <begin position="230"/>
        <end position="385"/>
    </location>
</feature>
<feature type="transmembrane region" description="Helical" evidence="5">
    <location>
        <begin position="429"/>
        <end position="446"/>
    </location>
</feature>
<evidence type="ECO:0000313" key="8">
    <source>
        <dbReference type="Proteomes" id="UP001197974"/>
    </source>
</evidence>
<keyword evidence="2 5" id="KW-0812">Transmembrane</keyword>
<dbReference type="Proteomes" id="UP001197974">
    <property type="component" value="Chromosome"/>
</dbReference>
<name>A0ABY9JQ99_9BACI</name>
<evidence type="ECO:0000256" key="5">
    <source>
        <dbReference type="SAM" id="Phobius"/>
    </source>
</evidence>
<protein>
    <recommendedName>
        <fullName evidence="6">O-antigen ligase-related domain-containing protein</fullName>
    </recommendedName>
</protein>
<feature type="transmembrane region" description="Helical" evidence="5">
    <location>
        <begin position="320"/>
        <end position="341"/>
    </location>
</feature>
<feature type="transmembrane region" description="Helical" evidence="5">
    <location>
        <begin position="203"/>
        <end position="220"/>
    </location>
</feature>
<feature type="transmembrane region" description="Helical" evidence="5">
    <location>
        <begin position="144"/>
        <end position="165"/>
    </location>
</feature>
<organism evidence="7 8">
    <name type="scientific">Bacillus carboniphilus</name>
    <dbReference type="NCBI Taxonomy" id="86663"/>
    <lineage>
        <taxon>Bacteria</taxon>
        <taxon>Bacillati</taxon>
        <taxon>Bacillota</taxon>
        <taxon>Bacilli</taxon>
        <taxon>Bacillales</taxon>
        <taxon>Bacillaceae</taxon>
        <taxon>Bacillus</taxon>
    </lineage>
</organism>
<comment type="subcellular location">
    <subcellularLocation>
        <location evidence="1">Membrane</location>
        <topology evidence="1">Multi-pass membrane protein</topology>
    </subcellularLocation>
</comment>
<feature type="transmembrane region" description="Helical" evidence="5">
    <location>
        <begin position="276"/>
        <end position="300"/>
    </location>
</feature>
<gene>
    <name evidence="7" type="ORF">LC087_11435</name>
</gene>
<feature type="transmembrane region" description="Helical" evidence="5">
    <location>
        <begin position="72"/>
        <end position="95"/>
    </location>
</feature>
<dbReference type="InterPro" id="IPR007016">
    <property type="entry name" value="O-antigen_ligase-rel_domated"/>
</dbReference>
<feature type="transmembrane region" description="Helical" evidence="5">
    <location>
        <begin position="12"/>
        <end position="33"/>
    </location>
</feature>
<accession>A0ABY9JQ99</accession>
<feature type="transmembrane region" description="Helical" evidence="5">
    <location>
        <begin position="404"/>
        <end position="423"/>
    </location>
</feature>
<keyword evidence="3 5" id="KW-1133">Transmembrane helix</keyword>
<dbReference type="EMBL" id="CP129013">
    <property type="protein sequence ID" value="WLR41502.1"/>
    <property type="molecule type" value="Genomic_DNA"/>
</dbReference>
<dbReference type="PANTHER" id="PTHR37422">
    <property type="entry name" value="TEICHURONIC ACID BIOSYNTHESIS PROTEIN TUAE"/>
    <property type="match status" value="1"/>
</dbReference>
<dbReference type="RefSeq" id="WP_226541641.1">
    <property type="nucleotide sequence ID" value="NZ_CP129013.1"/>
</dbReference>
<evidence type="ECO:0000256" key="1">
    <source>
        <dbReference type="ARBA" id="ARBA00004141"/>
    </source>
</evidence>
<feature type="transmembrane region" description="Helical" evidence="5">
    <location>
        <begin position="39"/>
        <end position="60"/>
    </location>
</feature>
<evidence type="ECO:0000259" key="6">
    <source>
        <dbReference type="Pfam" id="PF04932"/>
    </source>
</evidence>
<feature type="transmembrane region" description="Helical" evidence="5">
    <location>
        <begin position="115"/>
        <end position="132"/>
    </location>
</feature>
<dbReference type="PANTHER" id="PTHR37422:SF13">
    <property type="entry name" value="LIPOPOLYSACCHARIDE BIOSYNTHESIS PROTEIN PA4999-RELATED"/>
    <property type="match status" value="1"/>
</dbReference>
<evidence type="ECO:0000256" key="2">
    <source>
        <dbReference type="ARBA" id="ARBA00022692"/>
    </source>
</evidence>
<sequence length="459" mass="52833">MKSYGITAYYRYGAIILFCFLLCTIQFTGAKWFINITPIPSTALLAFLAAGFFVLSFMSNQNKQFDYQQNKVVNQFILLFVIAITLSALSSIYTAFQIHSVEYTAYIKSSLITRMLYYITFVSLLFFGFNVLKDYSQDKLMKWIKFYPISLFLLMLIGVWQILYFTTDFIPFIGLDTRSYVHSIQGTSMFDFRITSFLDEPSYLGPLLIDFLILGFLVFCKKWKYVVFIAIPTTVVLLFSFSVSAYANLLLITLFLLIQLLKKIDVININYKKVAIVSGIMLVVLFVFIFIFQDLLLGFFSPIIGRFGGLLDINKSSRMYMYVMPAFWLFDHSFLSGLFGYGPGSYDFLSNTKILPYSLNNLSVSSNNIFVDFLFETGVVGVGLLIVGLTFLFIYLWKRFTKNIYTFIALTEFVHLMITSLYRSDYSTPRFWVLLLIIFLLSRFESNKTATSIGKEGGK</sequence>
<proteinExistence type="predicted"/>
<feature type="transmembrane region" description="Helical" evidence="5">
    <location>
        <begin position="373"/>
        <end position="397"/>
    </location>
</feature>
<dbReference type="Pfam" id="PF04932">
    <property type="entry name" value="Wzy_C"/>
    <property type="match status" value="1"/>
</dbReference>
<evidence type="ECO:0000256" key="4">
    <source>
        <dbReference type="ARBA" id="ARBA00023136"/>
    </source>
</evidence>
<evidence type="ECO:0000313" key="7">
    <source>
        <dbReference type="EMBL" id="WLR41502.1"/>
    </source>
</evidence>
<evidence type="ECO:0000256" key="3">
    <source>
        <dbReference type="ARBA" id="ARBA00022989"/>
    </source>
</evidence>
<dbReference type="InterPro" id="IPR051533">
    <property type="entry name" value="WaaL-like"/>
</dbReference>
<reference evidence="7 8" key="1">
    <citation type="submission" date="2023-06" db="EMBL/GenBank/DDBJ databases">
        <title>Five Gram-positive bacteria isolated from mangrove sediments in Shenzhen, Guangdong, China.</title>
        <authorList>
            <person name="Yu S."/>
            <person name="Zheng W."/>
            <person name="Huang Y."/>
        </authorList>
    </citation>
    <scope>NUCLEOTIDE SEQUENCE [LARGE SCALE GENOMIC DNA]</scope>
    <source>
        <strain evidence="7 8">SaN35-3</strain>
    </source>
</reference>
<feature type="transmembrane region" description="Helical" evidence="5">
    <location>
        <begin position="227"/>
        <end position="256"/>
    </location>
</feature>
<keyword evidence="4 5" id="KW-0472">Membrane</keyword>